<dbReference type="EMBL" id="KN818315">
    <property type="protein sequence ID" value="KIL59479.1"/>
    <property type="molecule type" value="Genomic_DNA"/>
</dbReference>
<keyword evidence="2" id="KW-1185">Reference proteome</keyword>
<dbReference type="HOGENOM" id="CLU_2108445_0_0_1"/>
<name>A0A0C2SZA2_AMAMK</name>
<organism evidence="1 2">
    <name type="scientific">Amanita muscaria (strain Koide BX008)</name>
    <dbReference type="NCBI Taxonomy" id="946122"/>
    <lineage>
        <taxon>Eukaryota</taxon>
        <taxon>Fungi</taxon>
        <taxon>Dikarya</taxon>
        <taxon>Basidiomycota</taxon>
        <taxon>Agaricomycotina</taxon>
        <taxon>Agaricomycetes</taxon>
        <taxon>Agaricomycetidae</taxon>
        <taxon>Agaricales</taxon>
        <taxon>Pluteineae</taxon>
        <taxon>Amanitaceae</taxon>
        <taxon>Amanita</taxon>
    </lineage>
</organism>
<dbReference type="AlphaFoldDB" id="A0A0C2SZA2"/>
<dbReference type="Proteomes" id="UP000054549">
    <property type="component" value="Unassembled WGS sequence"/>
</dbReference>
<accession>A0A0C2SZA2</accession>
<dbReference type="InParanoid" id="A0A0C2SZA2"/>
<reference evidence="1 2" key="1">
    <citation type="submission" date="2014-04" db="EMBL/GenBank/DDBJ databases">
        <title>Evolutionary Origins and Diversification of the Mycorrhizal Mutualists.</title>
        <authorList>
            <consortium name="DOE Joint Genome Institute"/>
            <consortium name="Mycorrhizal Genomics Consortium"/>
            <person name="Kohler A."/>
            <person name="Kuo A."/>
            <person name="Nagy L.G."/>
            <person name="Floudas D."/>
            <person name="Copeland A."/>
            <person name="Barry K.W."/>
            <person name="Cichocki N."/>
            <person name="Veneault-Fourrey C."/>
            <person name="LaButti K."/>
            <person name="Lindquist E.A."/>
            <person name="Lipzen A."/>
            <person name="Lundell T."/>
            <person name="Morin E."/>
            <person name="Murat C."/>
            <person name="Riley R."/>
            <person name="Ohm R."/>
            <person name="Sun H."/>
            <person name="Tunlid A."/>
            <person name="Henrissat B."/>
            <person name="Grigoriev I.V."/>
            <person name="Hibbett D.S."/>
            <person name="Martin F."/>
        </authorList>
    </citation>
    <scope>NUCLEOTIDE SEQUENCE [LARGE SCALE GENOMIC DNA]</scope>
    <source>
        <strain evidence="1 2">Koide BX008</strain>
    </source>
</reference>
<evidence type="ECO:0000313" key="1">
    <source>
        <dbReference type="EMBL" id="KIL59479.1"/>
    </source>
</evidence>
<gene>
    <name evidence="1" type="ORF">M378DRAFT_1006840</name>
</gene>
<proteinExistence type="predicted"/>
<protein>
    <submittedName>
        <fullName evidence="1">Uncharacterized protein</fullName>
    </submittedName>
</protein>
<evidence type="ECO:0000313" key="2">
    <source>
        <dbReference type="Proteomes" id="UP000054549"/>
    </source>
</evidence>
<sequence>MKTRCDGIRLAGFIRLASSDARSNGLLVRRFCIAIATLVENLECTYTLSLVDSPDSNVRLIEFLAFSGGGDICFCIFRSYNYPWPVLPIMLGSAPDRTRPRTLDPCYISPVPLTR</sequence>